<gene>
    <name evidence="2" type="ORF">TVAG_484070</name>
</gene>
<feature type="region of interest" description="Disordered" evidence="1">
    <location>
        <begin position="1"/>
        <end position="56"/>
    </location>
</feature>
<accession>A2EA50</accession>
<feature type="compositionally biased region" description="Basic and acidic residues" evidence="1">
    <location>
        <begin position="287"/>
        <end position="303"/>
    </location>
</feature>
<evidence type="ECO:0000313" key="2">
    <source>
        <dbReference type="EMBL" id="EAY10496.1"/>
    </source>
</evidence>
<dbReference type="PANTHER" id="PTHR31434:SF2">
    <property type="entry name" value="S PHASE CYCLIN A-ASSOCIATED PROTEIN IN THE ENDOPLASMIC RETICULUM"/>
    <property type="match status" value="1"/>
</dbReference>
<evidence type="ECO:0008006" key="4">
    <source>
        <dbReference type="Google" id="ProtNLM"/>
    </source>
</evidence>
<proteinExistence type="predicted"/>
<evidence type="ECO:0000256" key="1">
    <source>
        <dbReference type="SAM" id="MobiDB-lite"/>
    </source>
</evidence>
<dbReference type="Proteomes" id="UP000001542">
    <property type="component" value="Unassembled WGS sequence"/>
</dbReference>
<reference evidence="2" key="1">
    <citation type="submission" date="2006-10" db="EMBL/GenBank/DDBJ databases">
        <authorList>
            <person name="Amadeo P."/>
            <person name="Zhao Q."/>
            <person name="Wortman J."/>
            <person name="Fraser-Liggett C."/>
            <person name="Carlton J."/>
        </authorList>
    </citation>
    <scope>NUCLEOTIDE SEQUENCE</scope>
    <source>
        <strain evidence="2">G3</strain>
    </source>
</reference>
<organism evidence="2 3">
    <name type="scientific">Trichomonas vaginalis (strain ATCC PRA-98 / G3)</name>
    <dbReference type="NCBI Taxonomy" id="412133"/>
    <lineage>
        <taxon>Eukaryota</taxon>
        <taxon>Metamonada</taxon>
        <taxon>Parabasalia</taxon>
        <taxon>Trichomonadida</taxon>
        <taxon>Trichomonadidae</taxon>
        <taxon>Trichomonas</taxon>
    </lineage>
</organism>
<sequence>MSQIPHLNEIPKPNFIQMPIPDKPITPPHTPDRITVQKRGSASSTPPDSPSRANLQAADKKALKTLISLTRSIDTTVERLYSFCEHIFNEKFSSLLIDYFEKHVTTFRELNTCIVSQNQFEQSKARESTPSPVSFNFPSNMGVVDEDWPNPISDQWLESAQYYINGPAAEKISSPKREALSLDQKLLNADQKRRHIENMKRLEIRKQTNRVRRVVERRIQQSREAEEAFKEKIEAADQRRDAILNQKVERARNESEKASEYKYIVDLEQESKRVQLNRKSDEIKKRHDEMVRTSQEKARERTISKSSPTNLRQRKMAVKKGAITLAEALRAGQIPGDFAENAENEDTFDYPKLQEPKESLSQHAIETINRIESDPTDPKNTARFLKLVSDYRSSLCSSSRAGLALIKSLKECIRSNANSIDTMIRHVTQIADTSLPFAVHVGVEAISVFPSLCKHTNSLNTIKELITLWTRILDAKNPLNIRIFFVERLSQSAALDGICFLLGQCSVDDLSSSKILMALIASDVSLLQAMADLFFNTTFSEDVNSVGIDCVSRAIGPSIIDFLNAMSIDTAKAPHDIISQATIALSTFIAGIPGSAEQFIDENIAAEINSVMRAFLSSSAPCTAGKHLIVLFGLLCKSNTVKESCLWLPSPTVLDLLCGLPLEFFIKRDGAAVLLPTIAACCSGNEENLKYIMNSAHVNESLVAKFLARATAIPNNILSIEHRVSKEDINVLIEKFSSEKK</sequence>
<reference evidence="2" key="2">
    <citation type="journal article" date="2007" name="Science">
        <title>Draft genome sequence of the sexually transmitted pathogen Trichomonas vaginalis.</title>
        <authorList>
            <person name="Carlton J.M."/>
            <person name="Hirt R.P."/>
            <person name="Silva J.C."/>
            <person name="Delcher A.L."/>
            <person name="Schatz M."/>
            <person name="Zhao Q."/>
            <person name="Wortman J.R."/>
            <person name="Bidwell S.L."/>
            <person name="Alsmark U.C.M."/>
            <person name="Besteiro S."/>
            <person name="Sicheritz-Ponten T."/>
            <person name="Noel C.J."/>
            <person name="Dacks J.B."/>
            <person name="Foster P.G."/>
            <person name="Simillion C."/>
            <person name="Van de Peer Y."/>
            <person name="Miranda-Saavedra D."/>
            <person name="Barton G.J."/>
            <person name="Westrop G.D."/>
            <person name="Mueller S."/>
            <person name="Dessi D."/>
            <person name="Fiori P.L."/>
            <person name="Ren Q."/>
            <person name="Paulsen I."/>
            <person name="Zhang H."/>
            <person name="Bastida-Corcuera F.D."/>
            <person name="Simoes-Barbosa A."/>
            <person name="Brown M.T."/>
            <person name="Hayes R.D."/>
            <person name="Mukherjee M."/>
            <person name="Okumura C.Y."/>
            <person name="Schneider R."/>
            <person name="Smith A.J."/>
            <person name="Vanacova S."/>
            <person name="Villalvazo M."/>
            <person name="Haas B.J."/>
            <person name="Pertea M."/>
            <person name="Feldblyum T.V."/>
            <person name="Utterback T.R."/>
            <person name="Shu C.L."/>
            <person name="Osoegawa K."/>
            <person name="de Jong P.J."/>
            <person name="Hrdy I."/>
            <person name="Horvathova L."/>
            <person name="Zubacova Z."/>
            <person name="Dolezal P."/>
            <person name="Malik S.B."/>
            <person name="Logsdon J.M. Jr."/>
            <person name="Henze K."/>
            <person name="Gupta A."/>
            <person name="Wang C.C."/>
            <person name="Dunne R.L."/>
            <person name="Upcroft J.A."/>
            <person name="Upcroft P."/>
            <person name="White O."/>
            <person name="Salzberg S.L."/>
            <person name="Tang P."/>
            <person name="Chiu C.-H."/>
            <person name="Lee Y.-S."/>
            <person name="Embley T.M."/>
            <person name="Coombs G.H."/>
            <person name="Mottram J.C."/>
            <person name="Tachezy J."/>
            <person name="Fraser-Liggett C.M."/>
            <person name="Johnson P.J."/>
        </authorList>
    </citation>
    <scope>NUCLEOTIDE SEQUENCE [LARGE SCALE GENOMIC DNA]</scope>
    <source>
        <strain evidence="2">G3</strain>
    </source>
</reference>
<dbReference type="PANTHER" id="PTHR31434">
    <property type="entry name" value="S PHASE CYCLIN A-ASSOCIATED PROTEIN IN THE ENDOPLASMIC RETICULUM"/>
    <property type="match status" value="1"/>
</dbReference>
<protein>
    <recommendedName>
        <fullName evidence="4">S phase cyclin A-associated protein in the endoplasmic reticulum N-terminal domain-containing protein</fullName>
    </recommendedName>
</protein>
<dbReference type="RefSeq" id="XP_001322719.1">
    <property type="nucleotide sequence ID" value="XM_001322684.1"/>
</dbReference>
<dbReference type="KEGG" id="tva:4768430"/>
<dbReference type="InParanoid" id="A2EA50"/>
<dbReference type="VEuPathDB" id="TrichDB:TVAG_484070"/>
<dbReference type="SMR" id="A2EA50"/>
<evidence type="ECO:0000313" key="3">
    <source>
        <dbReference type="Proteomes" id="UP000001542"/>
    </source>
</evidence>
<dbReference type="EMBL" id="DS113337">
    <property type="protein sequence ID" value="EAY10496.1"/>
    <property type="molecule type" value="Genomic_DNA"/>
</dbReference>
<dbReference type="AlphaFoldDB" id="A2EA50"/>
<feature type="compositionally biased region" description="Polar residues" evidence="1">
    <location>
        <begin position="38"/>
        <end position="54"/>
    </location>
</feature>
<dbReference type="VEuPathDB" id="TrichDB:TVAGG3_0980760"/>
<name>A2EA50_TRIV3</name>
<keyword evidence="3" id="KW-1185">Reference proteome</keyword>
<feature type="region of interest" description="Disordered" evidence="1">
    <location>
        <begin position="287"/>
        <end position="307"/>
    </location>
</feature>
<dbReference type="OrthoDB" id="71500at2759"/>